<dbReference type="AlphaFoldDB" id="A0A6C2YRP3"/>
<dbReference type="EMBL" id="LR586016">
    <property type="protein sequence ID" value="VIP04004.1"/>
    <property type="molecule type" value="Genomic_DNA"/>
</dbReference>
<proteinExistence type="predicted"/>
<dbReference type="KEGG" id="tim:GMBLW1_51890"/>
<dbReference type="Proteomes" id="UP000464378">
    <property type="component" value="Chromosome"/>
</dbReference>
<reference evidence="2" key="1">
    <citation type="submission" date="2019-04" db="EMBL/GenBank/DDBJ databases">
        <authorList>
            <consortium name="Science for Life Laboratories"/>
        </authorList>
    </citation>
    <scope>NUCLEOTIDE SEQUENCE</scope>
    <source>
        <strain evidence="2">MBLW1</strain>
    </source>
</reference>
<feature type="region of interest" description="Disordered" evidence="1">
    <location>
        <begin position="219"/>
        <end position="238"/>
    </location>
</feature>
<dbReference type="EMBL" id="LR593887">
    <property type="protein sequence ID" value="VTS05375.1"/>
    <property type="molecule type" value="Genomic_DNA"/>
</dbReference>
<evidence type="ECO:0000313" key="3">
    <source>
        <dbReference type="Proteomes" id="UP000464378"/>
    </source>
</evidence>
<evidence type="ECO:0000256" key="1">
    <source>
        <dbReference type="SAM" id="MobiDB-lite"/>
    </source>
</evidence>
<protein>
    <submittedName>
        <fullName evidence="2">Uncharacterized protein</fullName>
    </submittedName>
</protein>
<dbReference type="InParanoid" id="A0A6C2YRP3"/>
<accession>A0A6C2YRP3</accession>
<gene>
    <name evidence="2" type="ORF">GMBLW1_51890</name>
</gene>
<organism evidence="2">
    <name type="scientific">Tuwongella immobilis</name>
    <dbReference type="NCBI Taxonomy" id="692036"/>
    <lineage>
        <taxon>Bacteria</taxon>
        <taxon>Pseudomonadati</taxon>
        <taxon>Planctomycetota</taxon>
        <taxon>Planctomycetia</taxon>
        <taxon>Gemmatales</taxon>
        <taxon>Gemmataceae</taxon>
        <taxon>Tuwongella</taxon>
    </lineage>
</organism>
<name>A0A6C2YRP3_9BACT</name>
<evidence type="ECO:0000313" key="2">
    <source>
        <dbReference type="EMBL" id="VIP04004.1"/>
    </source>
</evidence>
<sequence length="238" mass="25887">MTGRSRAPRSVSILAGFGSQGTISGRCHRERGSVSILAGFGSQGTLTRTSSPPKAVSILAGFGSQGTHLVLLRESLAGFQFSPDSGVKGLFPQQRGQSEREICFNSRRIRESRDRCRTATRSRPQCFNSRRIRESRDQVAPHQLASTLFQFSPDSGVKGRARALCPQPRWSFNSRRIRESRDNCPRLHPGTISSFQFSPDSGVKGLAVPRAAELPDVSILAGFGSQGTGRAQEGRQEG</sequence>
<keyword evidence="3" id="KW-1185">Reference proteome</keyword>